<proteinExistence type="predicted"/>
<accession>A0ABP3VTD2</accession>
<reference evidence="2" key="1">
    <citation type="journal article" date="2019" name="Int. J. Syst. Evol. Microbiol.">
        <title>The Global Catalogue of Microorganisms (GCM) 10K type strain sequencing project: providing services to taxonomists for standard genome sequencing and annotation.</title>
        <authorList>
            <consortium name="The Broad Institute Genomics Platform"/>
            <consortium name="The Broad Institute Genome Sequencing Center for Infectious Disease"/>
            <person name="Wu L."/>
            <person name="Ma J."/>
        </authorList>
    </citation>
    <scope>NUCLEOTIDE SEQUENCE [LARGE SCALE GENOMIC DNA]</scope>
    <source>
        <strain evidence="2">JCM 1417</strain>
    </source>
</reference>
<evidence type="ECO:0000313" key="1">
    <source>
        <dbReference type="EMBL" id="GAA0765144.1"/>
    </source>
</evidence>
<gene>
    <name evidence="1" type="ORF">GCM10008908_01230</name>
</gene>
<sequence>MSFKIDTYISMIEKKEDYNSYRIRYIPQKLYKYIYLSDVPNCDNQCNIDSLNNLKLNSLRNNEFWLSTCKSLNDPFELKTLFITSDKISKYNYPIELINALRDSYYTGVLIGCFTTNLTNNMPMWAHYANNHTGFCIEYNVTKPKLFYPISYEPTRAPANVAYMNCVSLGYKDMIGKITEKEKEDLEFYNALLFHNCIIKNNDWKYENEYRLLFPTEIAKQFTNVSNKGVLMPNKVLGIETTGIYLGMTCEKYKNKLINIGKELGVNVYQMYFDDNCKDYELSYKKIE</sequence>
<dbReference type="InterPro" id="IPR021352">
    <property type="entry name" value="DUF2971"/>
</dbReference>
<organism evidence="1 2">
    <name type="scientific">Clostridium subterminale</name>
    <dbReference type="NCBI Taxonomy" id="1550"/>
    <lineage>
        <taxon>Bacteria</taxon>
        <taxon>Bacillati</taxon>
        <taxon>Bacillota</taxon>
        <taxon>Clostridia</taxon>
        <taxon>Eubacteriales</taxon>
        <taxon>Clostridiaceae</taxon>
        <taxon>Clostridium</taxon>
    </lineage>
</organism>
<dbReference type="Pfam" id="PF11185">
    <property type="entry name" value="DUF2971"/>
    <property type="match status" value="1"/>
</dbReference>
<name>A0ABP3VTD2_CLOSU</name>
<comment type="caution">
    <text evidence="1">The sequence shown here is derived from an EMBL/GenBank/DDBJ whole genome shotgun (WGS) entry which is preliminary data.</text>
</comment>
<dbReference type="RefSeq" id="WP_343822670.1">
    <property type="nucleotide sequence ID" value="NZ_BAAACI010000001.1"/>
</dbReference>
<protein>
    <submittedName>
        <fullName evidence="1">DUF2971 domain-containing protein</fullName>
    </submittedName>
</protein>
<keyword evidence="2" id="KW-1185">Reference proteome</keyword>
<evidence type="ECO:0000313" key="2">
    <source>
        <dbReference type="Proteomes" id="UP001501047"/>
    </source>
</evidence>
<dbReference type="EMBL" id="BAAACI010000001">
    <property type="protein sequence ID" value="GAA0765144.1"/>
    <property type="molecule type" value="Genomic_DNA"/>
</dbReference>
<dbReference type="Proteomes" id="UP001501047">
    <property type="component" value="Unassembled WGS sequence"/>
</dbReference>